<evidence type="ECO:0000313" key="2">
    <source>
        <dbReference type="Proteomes" id="UP000622580"/>
    </source>
</evidence>
<accession>A0A941D342</accession>
<dbReference type="RefSeq" id="WP_215341224.1">
    <property type="nucleotide sequence ID" value="NZ_JAGSGD010000001.1"/>
</dbReference>
<evidence type="ECO:0000313" key="1">
    <source>
        <dbReference type="EMBL" id="MBR7620489.1"/>
    </source>
</evidence>
<dbReference type="Proteomes" id="UP000622580">
    <property type="component" value="Unassembled WGS sequence"/>
</dbReference>
<dbReference type="EMBL" id="JAGSGD010000001">
    <property type="protein sequence ID" value="MBR7620489.1"/>
    <property type="molecule type" value="Genomic_DNA"/>
</dbReference>
<name>A0A941D342_9CAUL</name>
<organism evidence="1 2">
    <name type="scientific">Phenylobacterium glaciei</name>
    <dbReference type="NCBI Taxonomy" id="2803784"/>
    <lineage>
        <taxon>Bacteria</taxon>
        <taxon>Pseudomonadati</taxon>
        <taxon>Pseudomonadota</taxon>
        <taxon>Alphaproteobacteria</taxon>
        <taxon>Caulobacterales</taxon>
        <taxon>Caulobacteraceae</taxon>
        <taxon>Phenylobacterium</taxon>
    </lineage>
</organism>
<reference evidence="1" key="1">
    <citation type="submission" date="2021-04" db="EMBL/GenBank/DDBJ databases">
        <title>Draft genome assembly of strain Phenylobacterium sp. 20VBR1 using MiniION and Illumina platforms.</title>
        <authorList>
            <person name="Thomas F.A."/>
            <person name="Krishnan K.P."/>
            <person name="Sinha R.K."/>
        </authorList>
    </citation>
    <scope>NUCLEOTIDE SEQUENCE</scope>
    <source>
        <strain evidence="1">20VBR1</strain>
    </source>
</reference>
<sequence length="282" mass="30608">MSQAAASVEISGEFRRPRNLAQEIKGSIHDDATASKLGFRGGTVAGSVHMDQFVPALLELYGPDWFRRGTLSLTFKHATVDNEAVRVFAQAGETRARLWMENEAGDIVGEGTGSCGEPDPQSEVRQRLEGQGIVGAETLRILGRLKLAPMGEDVIVSASATKRLDTLTEPLPAYEGKDDRFAGSVLPPSACVQLFCSVQRQRLDLDGPAVGLYGAIEVEYIDGPLLADTDYSSHARILALSESPKTENLWWEVVLSDPATGKPVARMLQYLRFLKGSSKLYA</sequence>
<keyword evidence="2" id="KW-1185">Reference proteome</keyword>
<dbReference type="AlphaFoldDB" id="A0A941D342"/>
<comment type="caution">
    <text evidence="1">The sequence shown here is derived from an EMBL/GenBank/DDBJ whole genome shotgun (WGS) entry which is preliminary data.</text>
</comment>
<protein>
    <submittedName>
        <fullName evidence="1">Uncharacterized protein</fullName>
    </submittedName>
</protein>
<proteinExistence type="predicted"/>
<gene>
    <name evidence="1" type="ORF">JKL49_13935</name>
</gene>